<protein>
    <submittedName>
        <fullName evidence="8">Pitrilysin family protein</fullName>
    </submittedName>
</protein>
<evidence type="ECO:0000256" key="5">
    <source>
        <dbReference type="SAM" id="SignalP"/>
    </source>
</evidence>
<dbReference type="Gene3D" id="3.30.830.10">
    <property type="entry name" value="Metalloenzyme, LuxS/M16 peptidase-like"/>
    <property type="match status" value="2"/>
</dbReference>
<accession>A0AAW6RM15</accession>
<evidence type="ECO:0000256" key="4">
    <source>
        <dbReference type="SAM" id="MobiDB-lite"/>
    </source>
</evidence>
<comment type="cofactor">
    <cofactor evidence="1">
        <name>Zn(2+)</name>
        <dbReference type="ChEBI" id="CHEBI:29105"/>
    </cofactor>
</comment>
<keyword evidence="9" id="KW-1185">Reference proteome</keyword>
<dbReference type="InterPro" id="IPR001431">
    <property type="entry name" value="Pept_M16_Zn_BS"/>
</dbReference>
<dbReference type="RefSeq" id="WP_279524709.1">
    <property type="nucleotide sequence ID" value="NZ_JARVII010000018.1"/>
</dbReference>
<dbReference type="PROSITE" id="PS00143">
    <property type="entry name" value="INSULINASE"/>
    <property type="match status" value="1"/>
</dbReference>
<evidence type="ECO:0000259" key="6">
    <source>
        <dbReference type="Pfam" id="PF00675"/>
    </source>
</evidence>
<feature type="region of interest" description="Disordered" evidence="4">
    <location>
        <begin position="28"/>
        <end position="54"/>
    </location>
</feature>
<dbReference type="PANTHER" id="PTHR11851">
    <property type="entry name" value="METALLOPROTEASE"/>
    <property type="match status" value="1"/>
</dbReference>
<comment type="similarity">
    <text evidence="2 3">Belongs to the peptidase M16 family.</text>
</comment>
<dbReference type="PANTHER" id="PTHR11851:SF49">
    <property type="entry name" value="MITOCHONDRIAL-PROCESSING PEPTIDASE SUBUNIT ALPHA"/>
    <property type="match status" value="1"/>
</dbReference>
<dbReference type="GO" id="GO:0004222">
    <property type="term" value="F:metalloendopeptidase activity"/>
    <property type="evidence" value="ECO:0007669"/>
    <property type="project" value="InterPro"/>
</dbReference>
<reference evidence="8 9" key="1">
    <citation type="submission" date="2023-04" db="EMBL/GenBank/DDBJ databases">
        <title>Ottowia paracancer sp. nov., isolated from human stomach.</title>
        <authorList>
            <person name="Song Y."/>
        </authorList>
    </citation>
    <scope>NUCLEOTIDE SEQUENCE [LARGE SCALE GENOMIC DNA]</scope>
    <source>
        <strain evidence="8 9">10c7w1</strain>
    </source>
</reference>
<dbReference type="EMBL" id="JARVII010000018">
    <property type="protein sequence ID" value="MDG9699887.1"/>
    <property type="molecule type" value="Genomic_DNA"/>
</dbReference>
<feature type="chain" id="PRO_5043846241" evidence="5">
    <location>
        <begin position="27"/>
        <end position="499"/>
    </location>
</feature>
<dbReference type="GO" id="GO:0006508">
    <property type="term" value="P:proteolysis"/>
    <property type="evidence" value="ECO:0007669"/>
    <property type="project" value="InterPro"/>
</dbReference>
<evidence type="ECO:0000256" key="2">
    <source>
        <dbReference type="ARBA" id="ARBA00007261"/>
    </source>
</evidence>
<gene>
    <name evidence="8" type="ORF">QB898_09225</name>
</gene>
<proteinExistence type="inferred from homology"/>
<keyword evidence="5" id="KW-0732">Signal</keyword>
<dbReference type="Pfam" id="PF00675">
    <property type="entry name" value="Peptidase_M16"/>
    <property type="match status" value="1"/>
</dbReference>
<evidence type="ECO:0000256" key="3">
    <source>
        <dbReference type="RuleBase" id="RU004447"/>
    </source>
</evidence>
<comment type="caution">
    <text evidence="8">The sequence shown here is derived from an EMBL/GenBank/DDBJ whole genome shotgun (WGS) entry which is preliminary data.</text>
</comment>
<feature type="region of interest" description="Disordered" evidence="4">
    <location>
        <begin position="477"/>
        <end position="499"/>
    </location>
</feature>
<dbReference type="AlphaFoldDB" id="A0AAW6RM15"/>
<dbReference type="GO" id="GO:0046872">
    <property type="term" value="F:metal ion binding"/>
    <property type="evidence" value="ECO:0007669"/>
    <property type="project" value="InterPro"/>
</dbReference>
<dbReference type="Proteomes" id="UP001237156">
    <property type="component" value="Unassembled WGS sequence"/>
</dbReference>
<sequence>MTFTPSFRAAAVALLLAGGAVLHGCASHPETSQTAQTAHAPQAAPDAQQPPQPPNVLAQVAAGVYQARLDNGLTLIVKPDRRSPVAVQMLWVRVGSIDEVDGASGIAHMLEHMMFKGTKKLGPGEISRRVALLGGRDNAFTTSDYTAYFQQVPAAALPQVMALQADSFENNQWPDDEFTREMAVVKEERRLRTDDQPRARLYEQQMAAAFVASPYHRPVIGWMGDLDSMTADDVRAFRQSWYVPANAAVVVAGDVDPAAVLALAQKTYGRIPARAVPGRKPRPEPQQHGPRRLELRAPAEQAVVSLVFKVPGLQGLAATPENDDALALTVLAAVLDGYQGARLERALVQGKDRVADSVNADNGLMGRGPQLFSLLAVPAKGRTPAQAEAALRAEVARIAREGVGQAELERVKTQWIAGQVYKRDSVMAQAQELGSYWALGLPLDADEKLIERLRAITPAQVQAVARQYFGDEQMTAATLAPQSLKNRPRPRPAPAGLRH</sequence>
<evidence type="ECO:0000313" key="8">
    <source>
        <dbReference type="EMBL" id="MDG9699887.1"/>
    </source>
</evidence>
<evidence type="ECO:0000313" key="9">
    <source>
        <dbReference type="Proteomes" id="UP001237156"/>
    </source>
</evidence>
<feature type="domain" description="Peptidase M16 N-terminal" evidence="6">
    <location>
        <begin position="84"/>
        <end position="220"/>
    </location>
</feature>
<feature type="signal peptide" evidence="5">
    <location>
        <begin position="1"/>
        <end position="26"/>
    </location>
</feature>
<dbReference type="InterPro" id="IPR011765">
    <property type="entry name" value="Pept_M16_N"/>
</dbReference>
<organism evidence="8 9">
    <name type="scientific">Ottowia cancrivicina</name>
    <dbReference type="NCBI Taxonomy" id="3040346"/>
    <lineage>
        <taxon>Bacteria</taxon>
        <taxon>Pseudomonadati</taxon>
        <taxon>Pseudomonadota</taxon>
        <taxon>Betaproteobacteria</taxon>
        <taxon>Burkholderiales</taxon>
        <taxon>Comamonadaceae</taxon>
        <taxon>Ottowia</taxon>
    </lineage>
</organism>
<feature type="compositionally biased region" description="Low complexity" evidence="4">
    <location>
        <begin position="33"/>
        <end position="47"/>
    </location>
</feature>
<evidence type="ECO:0000256" key="1">
    <source>
        <dbReference type="ARBA" id="ARBA00001947"/>
    </source>
</evidence>
<dbReference type="InterPro" id="IPR011249">
    <property type="entry name" value="Metalloenz_LuxS/M16"/>
</dbReference>
<evidence type="ECO:0000259" key="7">
    <source>
        <dbReference type="Pfam" id="PF05193"/>
    </source>
</evidence>
<name>A0AAW6RM15_9BURK</name>
<dbReference type="Pfam" id="PF05193">
    <property type="entry name" value="Peptidase_M16_C"/>
    <property type="match status" value="1"/>
</dbReference>
<feature type="domain" description="Peptidase M16 C-terminal" evidence="7">
    <location>
        <begin position="228"/>
        <end position="414"/>
    </location>
</feature>
<dbReference type="SUPFAM" id="SSF63411">
    <property type="entry name" value="LuxS/MPP-like metallohydrolase"/>
    <property type="match status" value="2"/>
</dbReference>
<dbReference type="InterPro" id="IPR007863">
    <property type="entry name" value="Peptidase_M16_C"/>
</dbReference>
<dbReference type="InterPro" id="IPR050361">
    <property type="entry name" value="MPP/UQCRC_Complex"/>
</dbReference>